<dbReference type="InParanoid" id="A0A078AGD0"/>
<evidence type="ECO:0000313" key="3">
    <source>
        <dbReference type="Proteomes" id="UP000039865"/>
    </source>
</evidence>
<protein>
    <submittedName>
        <fullName evidence="2">Uncharacterized protein</fullName>
    </submittedName>
</protein>
<dbReference type="EMBL" id="CCKQ01009119">
    <property type="protein sequence ID" value="CDW80582.1"/>
    <property type="molecule type" value="Genomic_DNA"/>
</dbReference>
<evidence type="ECO:0000256" key="1">
    <source>
        <dbReference type="SAM" id="SignalP"/>
    </source>
</evidence>
<sequence>MTILILLLVGSINCKSSWIFKKMSNIQDQISNVQVQASDIIEQHPEIQNSILQEFEILSEKAEKGFRQYSNEIQAFGQNIYKSADDFHQEKEKREDVSDTKKLKQEQVEKNEIKIAGERTIIIDNTLNWDPIKVFFGVIENNQTLPING</sequence>
<keyword evidence="3" id="KW-1185">Reference proteome</keyword>
<keyword evidence="1" id="KW-0732">Signal</keyword>
<feature type="chain" id="PRO_5001729396" evidence="1">
    <location>
        <begin position="17"/>
        <end position="149"/>
    </location>
</feature>
<name>A0A078AGD0_STYLE</name>
<dbReference type="Proteomes" id="UP000039865">
    <property type="component" value="Unassembled WGS sequence"/>
</dbReference>
<evidence type="ECO:0000313" key="2">
    <source>
        <dbReference type="EMBL" id="CDW80582.1"/>
    </source>
</evidence>
<organism evidence="2 3">
    <name type="scientific">Stylonychia lemnae</name>
    <name type="common">Ciliate</name>
    <dbReference type="NCBI Taxonomy" id="5949"/>
    <lineage>
        <taxon>Eukaryota</taxon>
        <taxon>Sar</taxon>
        <taxon>Alveolata</taxon>
        <taxon>Ciliophora</taxon>
        <taxon>Intramacronucleata</taxon>
        <taxon>Spirotrichea</taxon>
        <taxon>Stichotrichia</taxon>
        <taxon>Sporadotrichida</taxon>
        <taxon>Oxytrichidae</taxon>
        <taxon>Stylonychinae</taxon>
        <taxon>Stylonychia</taxon>
    </lineage>
</organism>
<feature type="signal peptide" evidence="1">
    <location>
        <begin position="1"/>
        <end position="16"/>
    </location>
</feature>
<reference evidence="2 3" key="1">
    <citation type="submission" date="2014-06" db="EMBL/GenBank/DDBJ databases">
        <authorList>
            <person name="Swart Estienne"/>
        </authorList>
    </citation>
    <scope>NUCLEOTIDE SEQUENCE [LARGE SCALE GENOMIC DNA]</scope>
    <source>
        <strain evidence="2 3">130c</strain>
    </source>
</reference>
<accession>A0A078AGD0</accession>
<gene>
    <name evidence="2" type="primary">Contig13526.g14436</name>
    <name evidence="2" type="ORF">STYLEM_9584</name>
</gene>
<proteinExistence type="predicted"/>
<dbReference type="AlphaFoldDB" id="A0A078AGD0"/>